<accession>A0A414V5K8</accession>
<dbReference type="EMBL" id="WXDR01000003">
    <property type="protein sequence ID" value="MZU08015.1"/>
    <property type="molecule type" value="Genomic_DNA"/>
</dbReference>
<name>A0A414V5K8_BIFLN</name>
<evidence type="ECO:0000313" key="4">
    <source>
        <dbReference type="Proteomes" id="UP000638311"/>
    </source>
</evidence>
<sequence length="131" mass="14637">MLDCADLFISLTPLTKQRTFGPPVDLMRYWIAATIQDVSLQSSTANCKHLPTLSVFRSPARYPTREAPRLNETLHEQSQQLVELPQATHVEVRAVNRGVRLAIAHMDDHGAPVHGQTTVHRDMIASCNLVD</sequence>
<proteinExistence type="predicted"/>
<gene>
    <name evidence="1" type="ORF">GT999_04990</name>
    <name evidence="2" type="ORF">GUA24_03020</name>
</gene>
<dbReference type="AlphaFoldDB" id="A0A414V5K8"/>
<evidence type="ECO:0000313" key="3">
    <source>
        <dbReference type="Proteomes" id="UP000466472"/>
    </source>
</evidence>
<evidence type="ECO:0000313" key="2">
    <source>
        <dbReference type="EMBL" id="MZU08015.1"/>
    </source>
</evidence>
<evidence type="ECO:0000313" key="1">
    <source>
        <dbReference type="EMBL" id="MZR88672.1"/>
    </source>
</evidence>
<dbReference type="Proteomes" id="UP000466472">
    <property type="component" value="Unassembled WGS sequence"/>
</dbReference>
<organism evidence="2 4">
    <name type="scientific">Bifidobacterium longum</name>
    <dbReference type="NCBI Taxonomy" id="216816"/>
    <lineage>
        <taxon>Bacteria</taxon>
        <taxon>Bacillati</taxon>
        <taxon>Actinomycetota</taxon>
        <taxon>Actinomycetes</taxon>
        <taxon>Bifidobacteriales</taxon>
        <taxon>Bifidobacteriaceae</taxon>
        <taxon>Bifidobacterium</taxon>
    </lineage>
</organism>
<reference evidence="2 3" key="1">
    <citation type="journal article" date="2019" name="Nat. Med.">
        <title>A library of human gut bacterial isolates paired with longitudinal multiomics data enables mechanistic microbiome research.</title>
        <authorList>
            <person name="Poyet M."/>
            <person name="Groussin M."/>
            <person name="Gibbons S.M."/>
            <person name="Avila-Pacheco J."/>
            <person name="Jiang X."/>
            <person name="Kearney S.M."/>
            <person name="Perrotta A.R."/>
            <person name="Berdy B."/>
            <person name="Zhao S."/>
            <person name="Lieberman T.D."/>
            <person name="Swanson P.K."/>
            <person name="Smith M."/>
            <person name="Roesemann S."/>
            <person name="Alexander J.E."/>
            <person name="Rich S.A."/>
            <person name="Livny J."/>
            <person name="Vlamakis H."/>
            <person name="Clish C."/>
            <person name="Bullock K."/>
            <person name="Deik A."/>
            <person name="Scott J."/>
            <person name="Pierce K.A."/>
            <person name="Xavier R.J."/>
            <person name="Alm E.J."/>
        </authorList>
    </citation>
    <scope>NUCLEOTIDE SEQUENCE</scope>
    <source>
        <strain evidence="1 3">BIOML-A395</strain>
        <strain evidence="2">BIOML-A409</strain>
    </source>
</reference>
<comment type="caution">
    <text evidence="2">The sequence shown here is derived from an EMBL/GenBank/DDBJ whole genome shotgun (WGS) entry which is preliminary data.</text>
</comment>
<dbReference type="EMBL" id="WXEF01000008">
    <property type="protein sequence ID" value="MZR88672.1"/>
    <property type="molecule type" value="Genomic_DNA"/>
</dbReference>
<dbReference type="Proteomes" id="UP000638311">
    <property type="component" value="Unassembled WGS sequence"/>
</dbReference>
<protein>
    <submittedName>
        <fullName evidence="2">Uncharacterized protein</fullName>
    </submittedName>
</protein>